<evidence type="ECO:0000313" key="2">
    <source>
        <dbReference type="EMBL" id="MFC6281979.1"/>
    </source>
</evidence>
<dbReference type="GO" id="GO:0016301">
    <property type="term" value="F:kinase activity"/>
    <property type="evidence" value="ECO:0007669"/>
    <property type="project" value="UniProtKB-KW"/>
</dbReference>
<keyword evidence="1" id="KW-1133">Transmembrane helix</keyword>
<keyword evidence="2" id="KW-0808">Transferase</keyword>
<comment type="caution">
    <text evidence="2">The sequence shown here is derived from an EMBL/GenBank/DDBJ whole genome shotgun (WGS) entry which is preliminary data.</text>
</comment>
<protein>
    <submittedName>
        <fullName evidence="2">Glycerate kinase</fullName>
    </submittedName>
</protein>
<dbReference type="EMBL" id="JBHSRS010000018">
    <property type="protein sequence ID" value="MFC6281979.1"/>
    <property type="molecule type" value="Genomic_DNA"/>
</dbReference>
<accession>A0ABW1TWP5</accession>
<name>A0ABW1TWP5_9BURK</name>
<keyword evidence="3" id="KW-1185">Reference proteome</keyword>
<evidence type="ECO:0000313" key="3">
    <source>
        <dbReference type="Proteomes" id="UP001596270"/>
    </source>
</evidence>
<feature type="transmembrane region" description="Helical" evidence="1">
    <location>
        <begin position="23"/>
        <end position="43"/>
    </location>
</feature>
<keyword evidence="2" id="KW-0418">Kinase</keyword>
<gene>
    <name evidence="2" type="ORF">ACFQND_12105</name>
</gene>
<reference evidence="3" key="1">
    <citation type="journal article" date="2019" name="Int. J. Syst. Evol. Microbiol.">
        <title>The Global Catalogue of Microorganisms (GCM) 10K type strain sequencing project: providing services to taxonomists for standard genome sequencing and annotation.</title>
        <authorList>
            <consortium name="The Broad Institute Genomics Platform"/>
            <consortium name="The Broad Institute Genome Sequencing Center for Infectious Disease"/>
            <person name="Wu L."/>
            <person name="Ma J."/>
        </authorList>
    </citation>
    <scope>NUCLEOTIDE SEQUENCE [LARGE SCALE GENOMIC DNA]</scope>
    <source>
        <strain evidence="3">CCUG 39402</strain>
    </source>
</reference>
<sequence length="144" mass="15552">MNFQKILVPVAVIVGSVLAYRSYGWAGIAAVFSVLIFGVLLNFNRMMQVLKRAANRPIGYVDSAVMLNAKLKPGMTLMHVVAMTRALGQLTSVKDAQPEVFVWTDGSRSSVTCTFVGGKLSHYELFRPETPDLPPSGDAAPPAP</sequence>
<proteinExistence type="predicted"/>
<keyword evidence="1" id="KW-0812">Transmembrane</keyword>
<organism evidence="2 3">
    <name type="scientific">Polaromonas aquatica</name>
    <dbReference type="NCBI Taxonomy" id="332657"/>
    <lineage>
        <taxon>Bacteria</taxon>
        <taxon>Pseudomonadati</taxon>
        <taxon>Pseudomonadota</taxon>
        <taxon>Betaproteobacteria</taxon>
        <taxon>Burkholderiales</taxon>
        <taxon>Comamonadaceae</taxon>
        <taxon>Polaromonas</taxon>
    </lineage>
</organism>
<dbReference type="RefSeq" id="WP_371438425.1">
    <property type="nucleotide sequence ID" value="NZ_JBHSRS010000018.1"/>
</dbReference>
<evidence type="ECO:0000256" key="1">
    <source>
        <dbReference type="SAM" id="Phobius"/>
    </source>
</evidence>
<dbReference type="Proteomes" id="UP001596270">
    <property type="component" value="Unassembled WGS sequence"/>
</dbReference>
<keyword evidence="1" id="KW-0472">Membrane</keyword>